<evidence type="ECO:0000256" key="1">
    <source>
        <dbReference type="PROSITE-ProRule" id="PRU00325"/>
    </source>
</evidence>
<protein>
    <recommendedName>
        <fullName evidence="2">SWIM-type domain-containing protein</fullName>
    </recommendedName>
</protein>
<keyword evidence="4" id="KW-1185">Reference proteome</keyword>
<dbReference type="OrthoDB" id="142306at2157"/>
<dbReference type="PROSITE" id="PS50966">
    <property type="entry name" value="ZF_SWIM"/>
    <property type="match status" value="1"/>
</dbReference>
<reference evidence="3 4" key="1">
    <citation type="submission" date="2013-09" db="EMBL/GenBank/DDBJ databases">
        <title>Whole genome sequencing of Halarchaeum acidiphilum strain MH1-52-1.</title>
        <authorList>
            <person name="Shimane Y."/>
            <person name="Minegishi H."/>
            <person name="Nishi S."/>
            <person name="Echigo A."/>
            <person name="Shuto A."/>
            <person name="Konishi M."/>
            <person name="Ito T."/>
            <person name="Ohkuma M."/>
            <person name="Ohta Y."/>
            <person name="Nagano Y."/>
            <person name="Tsubouchi T."/>
            <person name="Mori K."/>
            <person name="Usui K."/>
            <person name="Kamekura M."/>
            <person name="Usami R."/>
            <person name="Takaki Y."/>
            <person name="Hatada Y."/>
        </authorList>
    </citation>
    <scope>NUCLEOTIDE SEQUENCE [LARGE SCALE GENOMIC DNA]</scope>
    <source>
        <strain evidence="3 4">JCM 16109</strain>
    </source>
</reference>
<sequence>MVEDSLDTLLDEAAHIATDYPAVATGVDDSLHEYLRYAVLRLLEDDTNRLSPTVDVTVGYGRDKAMAESWRATVSWWDELPVQEDWTRFRVFYPDDVAQVPRAVSDVMSALGAWRVWAGDALNVGAYDHRSRREVHYCWPLGHPVEDELDERLDQDTTPVVPDGGQMGDVRARKAVTDQTRLTGLEARTRRALDESMDVSLLAKGGRYEVRSQSGNVYDVDIVATTCTCPDWQQREPDGGCKHLRRVDYEIKHGRIPRPDGRLPE</sequence>
<keyword evidence="1" id="KW-0479">Metal-binding</keyword>
<organism evidence="3 4">
    <name type="scientific">Halarchaeum acidiphilum MH1-52-1</name>
    <dbReference type="NCBI Taxonomy" id="1261545"/>
    <lineage>
        <taxon>Archaea</taxon>
        <taxon>Methanobacteriati</taxon>
        <taxon>Methanobacteriota</taxon>
        <taxon>Stenosarchaea group</taxon>
        <taxon>Halobacteria</taxon>
        <taxon>Halobacteriales</taxon>
        <taxon>Halobacteriaceae</taxon>
    </lineage>
</organism>
<dbReference type="GO" id="GO:0008270">
    <property type="term" value="F:zinc ion binding"/>
    <property type="evidence" value="ECO:0007669"/>
    <property type="project" value="UniProtKB-KW"/>
</dbReference>
<dbReference type="RefSeq" id="WP_020222488.1">
    <property type="nucleotide sequence ID" value="NZ_BANO01000248.1"/>
</dbReference>
<gene>
    <name evidence="3" type="ORF">MBEHAL_2562</name>
</gene>
<evidence type="ECO:0000313" key="3">
    <source>
        <dbReference type="EMBL" id="GAD53802.1"/>
    </source>
</evidence>
<dbReference type="InterPro" id="IPR007527">
    <property type="entry name" value="Znf_SWIM"/>
</dbReference>
<dbReference type="AlphaFoldDB" id="U2YYD7"/>
<dbReference type="Proteomes" id="UP000016986">
    <property type="component" value="Unassembled WGS sequence"/>
</dbReference>
<keyword evidence="1" id="KW-0862">Zinc</keyword>
<dbReference type="EMBL" id="BATA01000104">
    <property type="protein sequence ID" value="GAD53802.1"/>
    <property type="molecule type" value="Genomic_DNA"/>
</dbReference>
<feature type="domain" description="SWIM-type" evidence="2">
    <location>
        <begin position="218"/>
        <end position="252"/>
    </location>
</feature>
<keyword evidence="1" id="KW-0863">Zinc-finger</keyword>
<accession>U2YYD7</accession>
<evidence type="ECO:0000313" key="4">
    <source>
        <dbReference type="Proteomes" id="UP000016986"/>
    </source>
</evidence>
<comment type="caution">
    <text evidence="3">The sequence shown here is derived from an EMBL/GenBank/DDBJ whole genome shotgun (WGS) entry which is preliminary data.</text>
</comment>
<proteinExistence type="predicted"/>
<evidence type="ECO:0000259" key="2">
    <source>
        <dbReference type="PROSITE" id="PS50966"/>
    </source>
</evidence>
<name>U2YYD7_9EURY</name>
<dbReference type="eggNOG" id="arCOG07773">
    <property type="taxonomic scope" value="Archaea"/>
</dbReference>